<feature type="signal peptide" evidence="1">
    <location>
        <begin position="1"/>
        <end position="18"/>
    </location>
</feature>
<keyword evidence="4" id="KW-1185">Reference proteome</keyword>
<dbReference type="Pfam" id="PF00651">
    <property type="entry name" value="BTB"/>
    <property type="match status" value="1"/>
</dbReference>
<dbReference type="CDD" id="cd18186">
    <property type="entry name" value="BTB_POZ_ZBTB_KLHL-like"/>
    <property type="match status" value="1"/>
</dbReference>
<dbReference type="Proteomes" id="UP001054837">
    <property type="component" value="Unassembled WGS sequence"/>
</dbReference>
<dbReference type="InterPro" id="IPR000210">
    <property type="entry name" value="BTB/POZ_dom"/>
</dbReference>
<dbReference type="SMART" id="SM00225">
    <property type="entry name" value="BTB"/>
    <property type="match status" value="1"/>
</dbReference>
<gene>
    <name evidence="3" type="primary">Tdpoz2_10</name>
    <name evidence="3" type="ORF">CDAR_497071</name>
</gene>
<dbReference type="SUPFAM" id="SSF54695">
    <property type="entry name" value="POZ domain"/>
    <property type="match status" value="1"/>
</dbReference>
<dbReference type="InterPro" id="IPR008974">
    <property type="entry name" value="TRAF-like"/>
</dbReference>
<keyword evidence="1" id="KW-0732">Signal</keyword>
<dbReference type="Gene3D" id="1.25.40.420">
    <property type="match status" value="1"/>
</dbReference>
<sequence length="440" mass="50552">MALALSLASLITSGFVSAAQKRAIEISIRFIFFHYSAKSHLLLKERDYFSFKIMAEHAVTTKLVLPDRKREFSWAIDNVSKFSRRLYSSSFSVGRECEHRFQMVARLRQAHPNAHVTNVSIGFMRTDSLHGHATVSCEVQLFNSEGDRYCHKECRWYISKSESVFACSEMFSDYPEKLILPGVKKNISFKDDHEMICLKGKRLVGSYGDFSKIFILPKDKLIVIGHIKISGCCPTLVELSDAKERKRLQPHVDQLLLDFKQAYENEIMTDVELVVGERIIKAHKFVLFSRSPVFRSMFEYNTSEKEDSVIYMDDINSDVMEVLVWYLYTATVRDLPYQDVCDLYEAAGKYIVPTLQKACSEILMSSIEIPTVCRIMVLAYLHNDDVLKDQAIHFVFRNFAKVKVTEEWEVTVRGHPEIASDVLERVCLLSSAIIPVTQED</sequence>
<accession>A0AAV4S1G2</accession>
<organism evidence="3 4">
    <name type="scientific">Caerostris darwini</name>
    <dbReference type="NCBI Taxonomy" id="1538125"/>
    <lineage>
        <taxon>Eukaryota</taxon>
        <taxon>Metazoa</taxon>
        <taxon>Ecdysozoa</taxon>
        <taxon>Arthropoda</taxon>
        <taxon>Chelicerata</taxon>
        <taxon>Arachnida</taxon>
        <taxon>Araneae</taxon>
        <taxon>Araneomorphae</taxon>
        <taxon>Entelegynae</taxon>
        <taxon>Araneoidea</taxon>
        <taxon>Araneidae</taxon>
        <taxon>Caerostris</taxon>
    </lineage>
</organism>
<dbReference type="EMBL" id="BPLQ01007064">
    <property type="protein sequence ID" value="GIY27520.1"/>
    <property type="molecule type" value="Genomic_DNA"/>
</dbReference>
<dbReference type="PROSITE" id="PS50097">
    <property type="entry name" value="BTB"/>
    <property type="match status" value="1"/>
</dbReference>
<evidence type="ECO:0000313" key="3">
    <source>
        <dbReference type="EMBL" id="GIY27520.1"/>
    </source>
</evidence>
<proteinExistence type="predicted"/>
<evidence type="ECO:0000259" key="2">
    <source>
        <dbReference type="PROSITE" id="PS50097"/>
    </source>
</evidence>
<reference evidence="3 4" key="1">
    <citation type="submission" date="2021-06" db="EMBL/GenBank/DDBJ databases">
        <title>Caerostris darwini draft genome.</title>
        <authorList>
            <person name="Kono N."/>
            <person name="Arakawa K."/>
        </authorList>
    </citation>
    <scope>NUCLEOTIDE SEQUENCE [LARGE SCALE GENOMIC DNA]</scope>
</reference>
<dbReference type="PANTHER" id="PTHR24413">
    <property type="entry name" value="SPECKLE-TYPE POZ PROTEIN"/>
    <property type="match status" value="1"/>
</dbReference>
<feature type="domain" description="BTB" evidence="2">
    <location>
        <begin position="269"/>
        <end position="332"/>
    </location>
</feature>
<name>A0AAV4S1G2_9ARAC</name>
<comment type="caution">
    <text evidence="3">The sequence shown here is derived from an EMBL/GenBank/DDBJ whole genome shotgun (WGS) entry which is preliminary data.</text>
</comment>
<protein>
    <submittedName>
        <fullName evidence="3">TD and POZ domain-containing protein 2</fullName>
    </submittedName>
</protein>
<feature type="chain" id="PRO_5044022602" evidence="1">
    <location>
        <begin position="19"/>
        <end position="440"/>
    </location>
</feature>
<dbReference type="Gene3D" id="3.30.710.10">
    <property type="entry name" value="Potassium Channel Kv1.1, Chain A"/>
    <property type="match status" value="1"/>
</dbReference>
<dbReference type="AlphaFoldDB" id="A0AAV4S1G2"/>
<dbReference type="InterPro" id="IPR011333">
    <property type="entry name" value="SKP1/BTB/POZ_sf"/>
</dbReference>
<evidence type="ECO:0000313" key="4">
    <source>
        <dbReference type="Proteomes" id="UP001054837"/>
    </source>
</evidence>
<evidence type="ECO:0000256" key="1">
    <source>
        <dbReference type="SAM" id="SignalP"/>
    </source>
</evidence>
<dbReference type="Gene3D" id="2.60.210.10">
    <property type="entry name" value="Apoptosis, Tumor Necrosis Factor Receptor Associated Protein 2, Chain A"/>
    <property type="match status" value="1"/>
</dbReference>